<dbReference type="EMBL" id="VSSQ01059931">
    <property type="protein sequence ID" value="MPN13432.1"/>
    <property type="molecule type" value="Genomic_DNA"/>
</dbReference>
<sequence>MPGGVIQEYIPGLFGLFLNDQDPLFDAETPKGWIYYIAHLNGQYVRYAQPCIDAQGKHGPVAQAACFKGRLDLFNFRLCPWRLNRLHLITSNKKAAPVKETALIVIFYVNKSML</sequence>
<name>A0A645FIS8_9ZZZZ</name>
<comment type="caution">
    <text evidence="1">The sequence shown here is derived from an EMBL/GenBank/DDBJ whole genome shotgun (WGS) entry which is preliminary data.</text>
</comment>
<dbReference type="AlphaFoldDB" id="A0A645FIS8"/>
<organism evidence="1">
    <name type="scientific">bioreactor metagenome</name>
    <dbReference type="NCBI Taxonomy" id="1076179"/>
    <lineage>
        <taxon>unclassified sequences</taxon>
        <taxon>metagenomes</taxon>
        <taxon>ecological metagenomes</taxon>
    </lineage>
</organism>
<reference evidence="1" key="1">
    <citation type="submission" date="2019-08" db="EMBL/GenBank/DDBJ databases">
        <authorList>
            <person name="Kucharzyk K."/>
            <person name="Murdoch R.W."/>
            <person name="Higgins S."/>
            <person name="Loffler F."/>
        </authorList>
    </citation>
    <scope>NUCLEOTIDE SEQUENCE</scope>
</reference>
<accession>A0A645FIS8</accession>
<protein>
    <submittedName>
        <fullName evidence="1">Uncharacterized protein</fullName>
    </submittedName>
</protein>
<gene>
    <name evidence="1" type="ORF">SDC9_160753</name>
</gene>
<proteinExistence type="predicted"/>
<evidence type="ECO:0000313" key="1">
    <source>
        <dbReference type="EMBL" id="MPN13432.1"/>
    </source>
</evidence>